<dbReference type="InParanoid" id="A0A669AY22"/>
<evidence type="ECO:0000256" key="7">
    <source>
        <dbReference type="SAM" id="Phobius"/>
    </source>
</evidence>
<comment type="subcellular location">
    <subcellularLocation>
        <location evidence="1">Membrane</location>
        <topology evidence="1">Single-pass membrane protein</topology>
    </subcellularLocation>
</comment>
<dbReference type="InterPro" id="IPR007110">
    <property type="entry name" value="Ig-like_dom"/>
</dbReference>
<dbReference type="Pfam" id="PF13895">
    <property type="entry name" value="Ig_2"/>
    <property type="match status" value="1"/>
</dbReference>
<feature type="domain" description="Ig-like" evidence="8">
    <location>
        <begin position="273"/>
        <end position="351"/>
    </location>
</feature>
<dbReference type="Proteomes" id="UP000005207">
    <property type="component" value="Linkage group LG11"/>
</dbReference>
<keyword evidence="5" id="KW-1015">Disulfide bond</keyword>
<dbReference type="Gene3D" id="2.60.40.10">
    <property type="entry name" value="Immunoglobulins"/>
    <property type="match status" value="3"/>
</dbReference>
<keyword evidence="4 7" id="KW-0472">Membrane</keyword>
<dbReference type="InterPro" id="IPR003599">
    <property type="entry name" value="Ig_sub"/>
</dbReference>
<reference evidence="10" key="1">
    <citation type="submission" date="2012-01" db="EMBL/GenBank/DDBJ databases">
        <title>The Genome Sequence of Oreochromis niloticus (Nile Tilapia).</title>
        <authorList>
            <consortium name="Broad Institute Genome Assembly Team"/>
            <consortium name="Broad Institute Sequencing Platform"/>
            <person name="Di Palma F."/>
            <person name="Johnson J."/>
            <person name="Lander E.S."/>
            <person name="Lindblad-Toh K."/>
        </authorList>
    </citation>
    <scope>NUCLEOTIDE SEQUENCE [LARGE SCALE GENOMIC DNA]</scope>
</reference>
<dbReference type="InterPro" id="IPR013106">
    <property type="entry name" value="Ig_V-set"/>
</dbReference>
<evidence type="ECO:0000256" key="4">
    <source>
        <dbReference type="ARBA" id="ARBA00023136"/>
    </source>
</evidence>
<feature type="transmembrane region" description="Helical" evidence="7">
    <location>
        <begin position="446"/>
        <end position="465"/>
    </location>
</feature>
<dbReference type="Ensembl" id="ENSONIT00000039734.1">
    <property type="protein sequence ID" value="ENSONIP00000028311.1"/>
    <property type="gene ID" value="ENSONIG00000039365.1"/>
</dbReference>
<dbReference type="InterPro" id="IPR036179">
    <property type="entry name" value="Ig-like_dom_sf"/>
</dbReference>
<proteinExistence type="predicted"/>
<dbReference type="GO" id="GO:0016020">
    <property type="term" value="C:membrane"/>
    <property type="evidence" value="ECO:0007669"/>
    <property type="project" value="UniProtKB-SubCell"/>
</dbReference>
<feature type="compositionally biased region" description="Polar residues" evidence="6">
    <location>
        <begin position="475"/>
        <end position="486"/>
    </location>
</feature>
<evidence type="ECO:0000313" key="10">
    <source>
        <dbReference type="Proteomes" id="UP000005207"/>
    </source>
</evidence>
<reference evidence="9" key="3">
    <citation type="submission" date="2025-09" db="UniProtKB">
        <authorList>
            <consortium name="Ensembl"/>
        </authorList>
    </citation>
    <scope>IDENTIFICATION</scope>
</reference>
<protein>
    <submittedName>
        <fullName evidence="9">Sialic acid-binding Ig-like lectin 14</fullName>
    </submittedName>
</protein>
<evidence type="ECO:0000313" key="9">
    <source>
        <dbReference type="Ensembl" id="ENSONIP00000028311.1"/>
    </source>
</evidence>
<dbReference type="SMART" id="SM00409">
    <property type="entry name" value="IG"/>
    <property type="match status" value="3"/>
</dbReference>
<evidence type="ECO:0000256" key="1">
    <source>
        <dbReference type="ARBA" id="ARBA00004167"/>
    </source>
</evidence>
<dbReference type="Pfam" id="PF07686">
    <property type="entry name" value="V-set"/>
    <property type="match status" value="1"/>
</dbReference>
<dbReference type="SUPFAM" id="SSF48726">
    <property type="entry name" value="Immunoglobulin"/>
    <property type="match status" value="3"/>
</dbReference>
<dbReference type="PANTHER" id="PTHR46484:SF1">
    <property type="entry name" value="SCHWANN CELL MYELIN PROTEIN-RELATED"/>
    <property type="match status" value="1"/>
</dbReference>
<keyword evidence="3 7" id="KW-1133">Transmembrane helix</keyword>
<evidence type="ECO:0000256" key="2">
    <source>
        <dbReference type="ARBA" id="ARBA00022692"/>
    </source>
</evidence>
<name>A0A669AY22_ORENI</name>
<feature type="domain" description="Ig-like" evidence="8">
    <location>
        <begin position="176"/>
        <end position="268"/>
    </location>
</feature>
<evidence type="ECO:0000259" key="8">
    <source>
        <dbReference type="PROSITE" id="PS50835"/>
    </source>
</evidence>
<sequence length="536" mass="60095">MRLCGKVNAMANTSRKEAKLFTSTLEEMKAPTQSFFLEDEMDALQWLVFFICICFKATQTESSWTVDVPSSVEGLLGSCVVIPCSYNYPDITVHTFTGIWRSDDRVIYHPTQSNTVEKYRGRTKILGDLSKKNCSLMIENLEQSDGGPFFFRIELDGPNMFSYFNNKVSISMIGEPNPTDFFVQEEVKEGQTVSAFCSVSHSCPTYPPDFHWSHSGERHFQTQNLQNGQWKATSTLTFHSDRTDHNKPLQCRVTYHGGKQRETSKTIKVKYAPVNVKVEYQSDVNEGETAHLKCSSDANPVSSYEWHSETGALLNKGQTYTMSNVSRHSEAVYCTAVNEEGRVRSSTVKLNVLYAPDIETYSKCSSYNGIVKCDCIVQSRPPSMVHFVLGDRVLQITKLEKNGSVTTGTLQTDFGSFKFVHCLANNTLGNANLTLSLPANDNMQNIFIASGAGVIFLIILIAIGVGTVKRCRGQSDGTPKSDLSTMRSDRPAEPPRYAQTKRKENYEDVHCNDIYTNDSVYGNMETDWDESVYANM</sequence>
<evidence type="ECO:0000256" key="3">
    <source>
        <dbReference type="ARBA" id="ARBA00022989"/>
    </source>
</evidence>
<feature type="region of interest" description="Disordered" evidence="6">
    <location>
        <begin position="472"/>
        <end position="502"/>
    </location>
</feature>
<keyword evidence="2 7" id="KW-0812">Transmembrane</keyword>
<accession>A0A669AY22</accession>
<dbReference type="InterPro" id="IPR013162">
    <property type="entry name" value="CD80_C2-set"/>
</dbReference>
<gene>
    <name evidence="9" type="primary">LOC109200029</name>
</gene>
<evidence type="ECO:0000256" key="5">
    <source>
        <dbReference type="ARBA" id="ARBA00023157"/>
    </source>
</evidence>
<dbReference type="PANTHER" id="PTHR46484">
    <property type="entry name" value="SI:CH211-171H4.5-RELATED"/>
    <property type="match status" value="1"/>
</dbReference>
<dbReference type="Pfam" id="PF08205">
    <property type="entry name" value="C2-set_2"/>
    <property type="match status" value="1"/>
</dbReference>
<organism evidence="9 10">
    <name type="scientific">Oreochromis niloticus</name>
    <name type="common">Nile tilapia</name>
    <name type="synonym">Tilapia nilotica</name>
    <dbReference type="NCBI Taxonomy" id="8128"/>
    <lineage>
        <taxon>Eukaryota</taxon>
        <taxon>Metazoa</taxon>
        <taxon>Chordata</taxon>
        <taxon>Craniata</taxon>
        <taxon>Vertebrata</taxon>
        <taxon>Euteleostomi</taxon>
        <taxon>Actinopterygii</taxon>
        <taxon>Neopterygii</taxon>
        <taxon>Teleostei</taxon>
        <taxon>Neoteleostei</taxon>
        <taxon>Acanthomorphata</taxon>
        <taxon>Ovalentaria</taxon>
        <taxon>Cichlomorphae</taxon>
        <taxon>Cichliformes</taxon>
        <taxon>Cichlidae</taxon>
        <taxon>African cichlids</taxon>
        <taxon>Pseudocrenilabrinae</taxon>
        <taxon>Oreochromini</taxon>
        <taxon>Oreochromis</taxon>
    </lineage>
</organism>
<dbReference type="InterPro" id="IPR013783">
    <property type="entry name" value="Ig-like_fold"/>
</dbReference>
<dbReference type="AlphaFoldDB" id="A0A669AY22"/>
<dbReference type="PROSITE" id="PS50835">
    <property type="entry name" value="IG_LIKE"/>
    <property type="match status" value="2"/>
</dbReference>
<reference evidence="9" key="2">
    <citation type="submission" date="2025-08" db="UniProtKB">
        <authorList>
            <consortium name="Ensembl"/>
        </authorList>
    </citation>
    <scope>IDENTIFICATION</scope>
</reference>
<evidence type="ECO:0000256" key="6">
    <source>
        <dbReference type="SAM" id="MobiDB-lite"/>
    </source>
</evidence>
<dbReference type="GeneTree" id="ENSGT01150000286924"/>
<keyword evidence="10" id="KW-1185">Reference proteome</keyword>